<dbReference type="Proteomes" id="UP000202176">
    <property type="component" value="Segment"/>
</dbReference>
<name>W5SAL8_9VIRU</name>
<evidence type="ECO:0008006" key="3">
    <source>
        <dbReference type="Google" id="ProtNLM"/>
    </source>
</evidence>
<dbReference type="KEGG" id="vg:18266276"/>
<proteinExistence type="predicted"/>
<dbReference type="GeneID" id="18266276"/>
<sequence>MEFSLFEFLPDEINLQFLNKLPYSDLINVCQIRGLSHLCDWDFWRRKAEKDLNVPEWYFNLPLTQNRLVSGDQRFLEISSKFCVSADFIARIENEKVEGIYNEHTAKFLAINQGNRHVFSLDKREDKRTELIDKLRRAGVPDPSTYFKMPERELVSTLNNITLYSQTIRSGNIRLITENLNSDLPERASLLCGMLAATGNENTFSLVKEYFSRDVPHFSILNFSLMSHKPEQFIRLFSKPTSVPSYIKDELIKTAYFTANIECISFLENQGAQLGKEEKFKLLDKGYLYNPHPVEVYQIVQKLGRRKSTIPSLQGLESDIDIRILQIGGSVGFTGNQITTQDFIVPLVRHCLMFLKREGKIELLNVLRKLCFEEGSEIKLKLFVEIGL</sequence>
<accession>W5SAL8</accession>
<evidence type="ECO:0000313" key="1">
    <source>
        <dbReference type="EMBL" id="AHH01815.1"/>
    </source>
</evidence>
<gene>
    <name evidence="1" type="ORF">pv_248</name>
</gene>
<dbReference type="RefSeq" id="YP_009001150.1">
    <property type="nucleotide sequence ID" value="NC_023423.1"/>
</dbReference>
<reference evidence="1 2" key="1">
    <citation type="journal article" date="2014" name="Proc. Natl. Acad. Sci. U.S.A.">
        <title>Thirty-thousand-year-old distant relative of giant icosahedral DNA viruses with a pandoravirus morphology.</title>
        <authorList>
            <person name="Legendre M."/>
            <person name="Bartoli J."/>
            <person name="Shmakova L."/>
            <person name="Jeudy S."/>
            <person name="Labadie K."/>
            <person name="Adrait A."/>
            <person name="Lescot M."/>
            <person name="Poirot O."/>
            <person name="Bertaux L."/>
            <person name="Bruley C."/>
            <person name="Coute Y."/>
            <person name="Rivkina E."/>
            <person name="Abergel C."/>
            <person name="Claverie J.M."/>
        </authorList>
    </citation>
    <scope>NUCLEOTIDE SEQUENCE [LARGE SCALE GENOMIC DNA]</scope>
    <source>
        <strain evidence="1">P1084-T</strain>
    </source>
</reference>
<dbReference type="EMBL" id="KF740664">
    <property type="protein sequence ID" value="AHH01815.1"/>
    <property type="molecule type" value="Genomic_DNA"/>
</dbReference>
<organism evidence="1 2">
    <name type="scientific">Pithovirus sibericum</name>
    <dbReference type="NCBI Taxonomy" id="1450746"/>
    <lineage>
        <taxon>Viruses</taxon>
        <taxon>Pithoviruses</taxon>
        <taxon>Orthopithovirinae</taxon>
        <taxon>Alphapithovirus</taxon>
        <taxon>Alphapithovirus sibericum</taxon>
    </lineage>
</organism>
<evidence type="ECO:0000313" key="2">
    <source>
        <dbReference type="Proteomes" id="UP000202176"/>
    </source>
</evidence>
<keyword evidence="2" id="KW-1185">Reference proteome</keyword>
<protein>
    <recommendedName>
        <fullName evidence="3">F-box domain-containing protein</fullName>
    </recommendedName>
</protein>